<keyword evidence="2" id="KW-1185">Reference proteome</keyword>
<comment type="caution">
    <text evidence="1">The sequence shown here is derived from an EMBL/GenBank/DDBJ whole genome shotgun (WGS) entry which is preliminary data.</text>
</comment>
<evidence type="ECO:0000313" key="2">
    <source>
        <dbReference type="Proteomes" id="UP001143856"/>
    </source>
</evidence>
<dbReference type="Proteomes" id="UP001143856">
    <property type="component" value="Unassembled WGS sequence"/>
</dbReference>
<reference evidence="1" key="1">
    <citation type="submission" date="2022-10" db="EMBL/GenBank/DDBJ databases">
        <title>Genome Sequence of Xylaria curta.</title>
        <authorList>
            <person name="Buettner E."/>
        </authorList>
    </citation>
    <scope>NUCLEOTIDE SEQUENCE</scope>
    <source>
        <strain evidence="1">Babe10</strain>
    </source>
</reference>
<organism evidence="1 2">
    <name type="scientific">Xylaria curta</name>
    <dbReference type="NCBI Taxonomy" id="42375"/>
    <lineage>
        <taxon>Eukaryota</taxon>
        <taxon>Fungi</taxon>
        <taxon>Dikarya</taxon>
        <taxon>Ascomycota</taxon>
        <taxon>Pezizomycotina</taxon>
        <taxon>Sordariomycetes</taxon>
        <taxon>Xylariomycetidae</taxon>
        <taxon>Xylariales</taxon>
        <taxon>Xylariaceae</taxon>
        <taxon>Xylaria</taxon>
    </lineage>
</organism>
<accession>A0ACC1NWV0</accession>
<gene>
    <name evidence="1" type="ORF">NUW58_g6266</name>
</gene>
<name>A0ACC1NWV0_9PEZI</name>
<sequence>MMSALQSAWNGQQQYLYLLLTVLALLPLATYAITTLQFQYALRANKNRKSTGLITPIVPYWIPFLGHAIPMATDSGAFVAKLIPPIAIRVGKLKFTLVTNPEHIQSMFKNSRLLSNKPVTIHVLDHLLGASKKILSFYDADDSGLAAKARAGSKVKPEDRVYYFQIRTAHKYLSGQHLQALNERFMATLDRDFEGMSIGQDWVEYPDLYRFLQLTVTHSSIETVFGTKLLEINSTFVEDFWEFETNAPKLLHAMPRFLIPSAFRPLRLLRD</sequence>
<proteinExistence type="predicted"/>
<dbReference type="EMBL" id="JAPDGR010001381">
    <property type="protein sequence ID" value="KAJ2983341.1"/>
    <property type="molecule type" value="Genomic_DNA"/>
</dbReference>
<protein>
    <submittedName>
        <fullName evidence="1">Uncharacterized protein</fullName>
    </submittedName>
</protein>
<evidence type="ECO:0000313" key="1">
    <source>
        <dbReference type="EMBL" id="KAJ2983341.1"/>
    </source>
</evidence>